<name>A0AAD3SXV2_NEPGR</name>
<keyword evidence="3" id="KW-1185">Reference proteome</keyword>
<comment type="caution">
    <text evidence="2">The sequence shown here is derived from an EMBL/GenBank/DDBJ whole genome shotgun (WGS) entry which is preliminary data.</text>
</comment>
<keyword evidence="1" id="KW-0472">Membrane</keyword>
<dbReference type="EMBL" id="BSYO01000020">
    <property type="protein sequence ID" value="GMH19087.1"/>
    <property type="molecule type" value="Genomic_DNA"/>
</dbReference>
<protein>
    <recommendedName>
        <fullName evidence="4">Transmembrane protein</fullName>
    </recommendedName>
</protein>
<evidence type="ECO:0000313" key="3">
    <source>
        <dbReference type="Proteomes" id="UP001279734"/>
    </source>
</evidence>
<reference evidence="2" key="1">
    <citation type="submission" date="2023-05" db="EMBL/GenBank/DDBJ databases">
        <title>Nepenthes gracilis genome sequencing.</title>
        <authorList>
            <person name="Fukushima K."/>
        </authorList>
    </citation>
    <scope>NUCLEOTIDE SEQUENCE</scope>
    <source>
        <strain evidence="2">SING2019-196</strain>
    </source>
</reference>
<keyword evidence="1" id="KW-0812">Transmembrane</keyword>
<feature type="transmembrane region" description="Helical" evidence="1">
    <location>
        <begin position="47"/>
        <end position="64"/>
    </location>
</feature>
<evidence type="ECO:0000256" key="1">
    <source>
        <dbReference type="SAM" id="Phobius"/>
    </source>
</evidence>
<gene>
    <name evidence="2" type="ORF">Nepgr_020928</name>
</gene>
<dbReference type="Proteomes" id="UP001279734">
    <property type="component" value="Unassembled WGS sequence"/>
</dbReference>
<accession>A0AAD3SXV2</accession>
<sequence>MFSGHAMEYSLDAADAVRVVLTVVGFGGCVREEWVVVGFGGCVREEWVVVATLVVMVAGWGGLWRSINCCGYLKCIGSGGGS</sequence>
<evidence type="ECO:0000313" key="2">
    <source>
        <dbReference type="EMBL" id="GMH19087.1"/>
    </source>
</evidence>
<organism evidence="2 3">
    <name type="scientific">Nepenthes gracilis</name>
    <name type="common">Slender pitcher plant</name>
    <dbReference type="NCBI Taxonomy" id="150966"/>
    <lineage>
        <taxon>Eukaryota</taxon>
        <taxon>Viridiplantae</taxon>
        <taxon>Streptophyta</taxon>
        <taxon>Embryophyta</taxon>
        <taxon>Tracheophyta</taxon>
        <taxon>Spermatophyta</taxon>
        <taxon>Magnoliopsida</taxon>
        <taxon>eudicotyledons</taxon>
        <taxon>Gunneridae</taxon>
        <taxon>Pentapetalae</taxon>
        <taxon>Caryophyllales</taxon>
        <taxon>Nepenthaceae</taxon>
        <taxon>Nepenthes</taxon>
    </lineage>
</organism>
<keyword evidence="1" id="KW-1133">Transmembrane helix</keyword>
<proteinExistence type="predicted"/>
<evidence type="ECO:0008006" key="4">
    <source>
        <dbReference type="Google" id="ProtNLM"/>
    </source>
</evidence>
<dbReference type="AlphaFoldDB" id="A0AAD3SXV2"/>